<dbReference type="AlphaFoldDB" id="A0A3E0GTK4"/>
<comment type="caution">
    <text evidence="2">The sequence shown here is derived from an EMBL/GenBank/DDBJ whole genome shotgun (WGS) entry which is preliminary data.</text>
</comment>
<dbReference type="RefSeq" id="WP_116181721.1">
    <property type="nucleotide sequence ID" value="NZ_CP144375.1"/>
</dbReference>
<organism evidence="2 3">
    <name type="scientific">Kutzneria buriramensis</name>
    <dbReference type="NCBI Taxonomy" id="1045776"/>
    <lineage>
        <taxon>Bacteria</taxon>
        <taxon>Bacillati</taxon>
        <taxon>Actinomycetota</taxon>
        <taxon>Actinomycetes</taxon>
        <taxon>Pseudonocardiales</taxon>
        <taxon>Pseudonocardiaceae</taxon>
        <taxon>Kutzneria</taxon>
    </lineage>
</organism>
<evidence type="ECO:0000313" key="3">
    <source>
        <dbReference type="Proteomes" id="UP000256269"/>
    </source>
</evidence>
<sequence length="189" mass="20456">MSELPTLSAVRIEAERVVLRGSCEADRDRLIELRTDPEVGAYIGGPSERAAVEKRIDEVGMANLTKAPGLFAIADKATDVFLGTMQLMRTAADEPGHLTEGAEELELGYLLHRDAWGAGFAFEAATAVLRAAAAELPDQPVILRTQTANTRSLRLAARLGFRPVRTYEAYDAEQTLSAADLHSFKASTL</sequence>
<dbReference type="PANTHER" id="PTHR43792">
    <property type="entry name" value="GNAT FAMILY, PUTATIVE (AFU_ORTHOLOGUE AFUA_3G00765)-RELATED-RELATED"/>
    <property type="match status" value="1"/>
</dbReference>
<dbReference type="PANTHER" id="PTHR43792:SF1">
    <property type="entry name" value="N-ACETYLTRANSFERASE DOMAIN-CONTAINING PROTEIN"/>
    <property type="match status" value="1"/>
</dbReference>
<dbReference type="SUPFAM" id="SSF55729">
    <property type="entry name" value="Acyl-CoA N-acyltransferases (Nat)"/>
    <property type="match status" value="1"/>
</dbReference>
<accession>A0A3E0GTK4</accession>
<name>A0A3E0GTK4_9PSEU</name>
<dbReference type="InterPro" id="IPR016181">
    <property type="entry name" value="Acyl_CoA_acyltransferase"/>
</dbReference>
<evidence type="ECO:0000259" key="1">
    <source>
        <dbReference type="Pfam" id="PF13302"/>
    </source>
</evidence>
<dbReference type="InterPro" id="IPR051531">
    <property type="entry name" value="N-acetyltransferase"/>
</dbReference>
<dbReference type="OrthoDB" id="3533156at2"/>
<dbReference type="EMBL" id="QUNO01000030">
    <property type="protein sequence ID" value="REH27053.1"/>
    <property type="molecule type" value="Genomic_DNA"/>
</dbReference>
<dbReference type="GO" id="GO:0016747">
    <property type="term" value="F:acyltransferase activity, transferring groups other than amino-acyl groups"/>
    <property type="evidence" value="ECO:0007669"/>
    <property type="project" value="InterPro"/>
</dbReference>
<feature type="domain" description="N-acetyltransferase" evidence="1">
    <location>
        <begin position="16"/>
        <end position="162"/>
    </location>
</feature>
<reference evidence="2 3" key="1">
    <citation type="submission" date="2018-08" db="EMBL/GenBank/DDBJ databases">
        <title>Genomic Encyclopedia of Archaeal and Bacterial Type Strains, Phase II (KMG-II): from individual species to whole genera.</title>
        <authorList>
            <person name="Goeker M."/>
        </authorList>
    </citation>
    <scope>NUCLEOTIDE SEQUENCE [LARGE SCALE GENOMIC DNA]</scope>
    <source>
        <strain evidence="2 3">DSM 45791</strain>
    </source>
</reference>
<protein>
    <submittedName>
        <fullName evidence="2">RimJ/RimL family protein N-acetyltransferase</fullName>
    </submittedName>
</protein>
<keyword evidence="2" id="KW-0808">Transferase</keyword>
<dbReference type="Pfam" id="PF13302">
    <property type="entry name" value="Acetyltransf_3"/>
    <property type="match status" value="1"/>
</dbReference>
<gene>
    <name evidence="2" type="ORF">BCF44_13024</name>
</gene>
<keyword evidence="3" id="KW-1185">Reference proteome</keyword>
<evidence type="ECO:0000313" key="2">
    <source>
        <dbReference type="EMBL" id="REH27053.1"/>
    </source>
</evidence>
<dbReference type="Gene3D" id="3.40.630.30">
    <property type="match status" value="1"/>
</dbReference>
<dbReference type="InterPro" id="IPR000182">
    <property type="entry name" value="GNAT_dom"/>
</dbReference>
<dbReference type="Proteomes" id="UP000256269">
    <property type="component" value="Unassembled WGS sequence"/>
</dbReference>
<proteinExistence type="predicted"/>